<dbReference type="InterPro" id="IPR016024">
    <property type="entry name" value="ARM-type_fold"/>
</dbReference>
<feature type="region of interest" description="Disordered" evidence="7">
    <location>
        <begin position="1"/>
        <end position="20"/>
    </location>
</feature>
<dbReference type="SUPFAM" id="SSF48371">
    <property type="entry name" value="ARM repeat"/>
    <property type="match status" value="1"/>
</dbReference>
<dbReference type="InterPro" id="IPR003890">
    <property type="entry name" value="MIF4G-like_typ-3"/>
</dbReference>
<dbReference type="Gene3D" id="1.25.40.180">
    <property type="match status" value="1"/>
</dbReference>
<dbReference type="Ensembl" id="ENSBJAT00000008630.1">
    <property type="protein sequence ID" value="ENSBJAP00000008387.1"/>
    <property type="gene ID" value="ENSBJAG00000005815.1"/>
</dbReference>
<evidence type="ECO:0000256" key="1">
    <source>
        <dbReference type="ARBA" id="ARBA00004556"/>
    </source>
</evidence>
<keyword evidence="4" id="KW-0866">Nonsense-mediated mRNA decay</keyword>
<feature type="region of interest" description="Disordered" evidence="7">
    <location>
        <begin position="43"/>
        <end position="95"/>
    </location>
</feature>
<keyword evidence="3" id="KW-0810">Translation regulation</keyword>
<feature type="domain" description="MIF4G" evidence="8">
    <location>
        <begin position="321"/>
        <end position="522"/>
    </location>
</feature>
<feature type="compositionally biased region" description="Low complexity" evidence="7">
    <location>
        <begin position="71"/>
        <end position="81"/>
    </location>
</feature>
<evidence type="ECO:0000256" key="6">
    <source>
        <dbReference type="ARBA" id="ARBA00074443"/>
    </source>
</evidence>
<dbReference type="SMART" id="SM00543">
    <property type="entry name" value="MIF4G"/>
    <property type="match status" value="1"/>
</dbReference>
<dbReference type="GO" id="GO:0048471">
    <property type="term" value="C:perinuclear region of cytoplasm"/>
    <property type="evidence" value="ECO:0007669"/>
    <property type="project" value="UniProtKB-SubCell"/>
</dbReference>
<reference evidence="9" key="1">
    <citation type="submission" date="2025-08" db="UniProtKB">
        <authorList>
            <consortium name="Ensembl"/>
        </authorList>
    </citation>
    <scope>IDENTIFICATION</scope>
</reference>
<evidence type="ECO:0000256" key="3">
    <source>
        <dbReference type="ARBA" id="ARBA00022845"/>
    </source>
</evidence>
<evidence type="ECO:0000313" key="10">
    <source>
        <dbReference type="Proteomes" id="UP000694555"/>
    </source>
</evidence>
<name>A0A8C0AX66_9AVES</name>
<comment type="subcellular location">
    <subcellularLocation>
        <location evidence="1">Cytoplasm</location>
        <location evidence="1">Perinuclear region</location>
    </subcellularLocation>
</comment>
<dbReference type="GO" id="GO:0005829">
    <property type="term" value="C:cytosol"/>
    <property type="evidence" value="ECO:0007669"/>
    <property type="project" value="TreeGrafter"/>
</dbReference>
<proteinExistence type="inferred from homology"/>
<feature type="compositionally biased region" description="Polar residues" evidence="7">
    <location>
        <begin position="56"/>
        <end position="65"/>
    </location>
</feature>
<feature type="compositionally biased region" description="Basic and acidic residues" evidence="7">
    <location>
        <begin position="217"/>
        <end position="235"/>
    </location>
</feature>
<dbReference type="GO" id="GO:0000184">
    <property type="term" value="P:nuclear-transcribed mRNA catabolic process, nonsense-mediated decay"/>
    <property type="evidence" value="ECO:0007669"/>
    <property type="project" value="UniProtKB-KW"/>
</dbReference>
<dbReference type="AlphaFoldDB" id="A0A8C0AX66"/>
<feature type="compositionally biased region" description="Low complexity" evidence="7">
    <location>
        <begin position="1"/>
        <end position="18"/>
    </location>
</feature>
<dbReference type="GO" id="GO:0008494">
    <property type="term" value="F:translation activator activity"/>
    <property type="evidence" value="ECO:0007669"/>
    <property type="project" value="TreeGrafter"/>
</dbReference>
<reference evidence="9" key="2">
    <citation type="submission" date="2025-09" db="UniProtKB">
        <authorList>
            <consortium name="Ensembl"/>
        </authorList>
    </citation>
    <scope>IDENTIFICATION</scope>
</reference>
<dbReference type="GO" id="GO:0003723">
    <property type="term" value="F:RNA binding"/>
    <property type="evidence" value="ECO:0007669"/>
    <property type="project" value="InterPro"/>
</dbReference>
<feature type="compositionally biased region" description="Basic residues" evidence="7">
    <location>
        <begin position="132"/>
        <end position="141"/>
    </location>
</feature>
<sequence length="543" mass="62301">MENSSVASASSEAGSSRSQEIEELERFIDSYVLEYQVQGLLTDKTEVDGESEKTQSHVSQWTADCSEQLDGSCSPSRGKGSSSHEHNQNGNKESSLDMLGTDIWAANTFDSFSGATWDLQPEKLDFTQFHRKLRNTSKHPLPHIDREGRRRNDRRRQQRLPGGNKSQQHTDHQQGGTKHNRDHQKLYQGGQAPHSSGRTGHHGYSQNRRWHHNQKHSPNDKETHRNAKETENLKIEDTSVCTVHIPVETHRGPEAVEKQSQQYIQESETKRKDSIHERIGERPKINLLQSSKDRLRRRLKEKDEVTVETTNPEKNKMDKLIEILNSMRNNSSDVDSKLTTFMEEAQNSTNSEEMLGEIVKTIYQKAVTDRSFASTAAKLCDKMALFMVEGTKFRSLLLNMLQKDFTMREELQQRDVERWLGFITFLCEVFGTMRSSTGEPFRVLVCPIYTCLRELLQSQDVKEDAVLCCSMELQSTGRLLEEQLPEMMTELLAIARDKMLCPSESMLTRSLLLEVIELHANNWNPLTPTITQYYNKTIQKLTA</sequence>
<dbReference type="GO" id="GO:0006446">
    <property type="term" value="P:regulation of translational initiation"/>
    <property type="evidence" value="ECO:0007669"/>
    <property type="project" value="TreeGrafter"/>
</dbReference>
<evidence type="ECO:0000256" key="4">
    <source>
        <dbReference type="ARBA" id="ARBA00023161"/>
    </source>
</evidence>
<protein>
    <recommendedName>
        <fullName evidence="6">CBP80/20-dependent translation initiation factor</fullName>
    </recommendedName>
</protein>
<evidence type="ECO:0000259" key="8">
    <source>
        <dbReference type="SMART" id="SM00543"/>
    </source>
</evidence>
<dbReference type="Pfam" id="PF02854">
    <property type="entry name" value="MIF4G"/>
    <property type="match status" value="1"/>
</dbReference>
<evidence type="ECO:0000256" key="2">
    <source>
        <dbReference type="ARBA" id="ARBA00022490"/>
    </source>
</evidence>
<comment type="similarity">
    <text evidence="5">Belongs to the CTIF family.</text>
</comment>
<feature type="region of interest" description="Disordered" evidence="7">
    <location>
        <begin position="132"/>
        <end position="235"/>
    </location>
</feature>
<accession>A0A8C0AX66</accession>
<keyword evidence="2" id="KW-0963">Cytoplasm</keyword>
<keyword evidence="10" id="KW-1185">Reference proteome</keyword>
<dbReference type="PANTHER" id="PTHR23254">
    <property type="entry name" value="EIF4G DOMAIN PROTEIN"/>
    <property type="match status" value="1"/>
</dbReference>
<dbReference type="PANTHER" id="PTHR23254:SF16">
    <property type="entry name" value="CBP80_20-DEPENDENT TRANSLATION INITIATION FACTOR"/>
    <property type="match status" value="1"/>
</dbReference>
<dbReference type="InterPro" id="IPR051367">
    <property type="entry name" value="mRNA_TranslReg/HistoneTransl"/>
</dbReference>
<evidence type="ECO:0000313" key="9">
    <source>
        <dbReference type="Ensembl" id="ENSBJAP00000008387.1"/>
    </source>
</evidence>
<evidence type="ECO:0000256" key="5">
    <source>
        <dbReference type="ARBA" id="ARBA00061426"/>
    </source>
</evidence>
<dbReference type="FunFam" id="1.25.40.180:FF:000019">
    <property type="entry name" value="CBP80/20-dependent translation initiation factor isoform X2"/>
    <property type="match status" value="1"/>
</dbReference>
<feature type="compositionally biased region" description="Basic and acidic residues" evidence="7">
    <location>
        <begin position="43"/>
        <end position="55"/>
    </location>
</feature>
<organism evidence="9 10">
    <name type="scientific">Buteo japonicus</name>
    <dbReference type="NCBI Taxonomy" id="224669"/>
    <lineage>
        <taxon>Eukaryota</taxon>
        <taxon>Metazoa</taxon>
        <taxon>Chordata</taxon>
        <taxon>Craniata</taxon>
        <taxon>Vertebrata</taxon>
        <taxon>Euteleostomi</taxon>
        <taxon>Archelosauria</taxon>
        <taxon>Archosauria</taxon>
        <taxon>Dinosauria</taxon>
        <taxon>Saurischia</taxon>
        <taxon>Theropoda</taxon>
        <taxon>Coelurosauria</taxon>
        <taxon>Aves</taxon>
        <taxon>Neognathae</taxon>
        <taxon>Neoaves</taxon>
        <taxon>Telluraves</taxon>
        <taxon>Accipitrimorphae</taxon>
        <taxon>Accipitriformes</taxon>
        <taxon>Accipitridae</taxon>
        <taxon>Accipitrinae</taxon>
        <taxon>Buteo</taxon>
    </lineage>
</organism>
<dbReference type="Proteomes" id="UP000694555">
    <property type="component" value="Unplaced"/>
</dbReference>
<evidence type="ECO:0000256" key="7">
    <source>
        <dbReference type="SAM" id="MobiDB-lite"/>
    </source>
</evidence>